<dbReference type="Proteomes" id="UP001335648">
    <property type="component" value="Unassembled WGS sequence"/>
</dbReference>
<dbReference type="AlphaFoldDB" id="A0AAN8B4C2"/>
<organism evidence="2 3">
    <name type="scientific">Champsocephalus esox</name>
    <name type="common">pike icefish</name>
    <dbReference type="NCBI Taxonomy" id="159716"/>
    <lineage>
        <taxon>Eukaryota</taxon>
        <taxon>Metazoa</taxon>
        <taxon>Chordata</taxon>
        <taxon>Craniata</taxon>
        <taxon>Vertebrata</taxon>
        <taxon>Euteleostomi</taxon>
        <taxon>Actinopterygii</taxon>
        <taxon>Neopterygii</taxon>
        <taxon>Teleostei</taxon>
        <taxon>Neoteleostei</taxon>
        <taxon>Acanthomorphata</taxon>
        <taxon>Eupercaria</taxon>
        <taxon>Perciformes</taxon>
        <taxon>Notothenioidei</taxon>
        <taxon>Channichthyidae</taxon>
        <taxon>Champsocephalus</taxon>
    </lineage>
</organism>
<sequence length="152" mass="16448">MLDQFALNAAMHRALYVSDQWPEAVSRRIVCWGWESPGTPPSDCPPRTGSRLCCMDAQAQHPQSAQLSGSDTLTGHPLQATLHYTLESCHGEQRAELRPEPRGAGEDRAEVRRGSGAAAGGLDRGSVRRKHGEAAARQGELPEVADGWNNPL</sequence>
<evidence type="ECO:0000313" key="3">
    <source>
        <dbReference type="Proteomes" id="UP001335648"/>
    </source>
</evidence>
<evidence type="ECO:0000313" key="2">
    <source>
        <dbReference type="EMBL" id="KAK5877908.1"/>
    </source>
</evidence>
<gene>
    <name evidence="2" type="ORF">CesoFtcFv8_025370</name>
</gene>
<proteinExistence type="predicted"/>
<keyword evidence="3" id="KW-1185">Reference proteome</keyword>
<protein>
    <submittedName>
        <fullName evidence="2">Uncharacterized protein</fullName>
    </submittedName>
</protein>
<feature type="region of interest" description="Disordered" evidence="1">
    <location>
        <begin position="89"/>
        <end position="152"/>
    </location>
</feature>
<feature type="compositionally biased region" description="Basic and acidic residues" evidence="1">
    <location>
        <begin position="89"/>
        <end position="113"/>
    </location>
</feature>
<comment type="caution">
    <text evidence="2">The sequence shown here is derived from an EMBL/GenBank/DDBJ whole genome shotgun (WGS) entry which is preliminary data.</text>
</comment>
<name>A0AAN8B4C2_9TELE</name>
<reference evidence="2 3" key="1">
    <citation type="journal article" date="2023" name="Mol. Biol. Evol.">
        <title>Genomics of Secondarily Temperate Adaptation in the Only Non-Antarctic Icefish.</title>
        <authorList>
            <person name="Rivera-Colon A.G."/>
            <person name="Rayamajhi N."/>
            <person name="Minhas B.F."/>
            <person name="Madrigal G."/>
            <person name="Bilyk K.T."/>
            <person name="Yoon V."/>
            <person name="Hune M."/>
            <person name="Gregory S."/>
            <person name="Cheng C.H.C."/>
            <person name="Catchen J.M."/>
        </authorList>
    </citation>
    <scope>NUCLEOTIDE SEQUENCE [LARGE SCALE GENOMIC DNA]</scope>
    <source>
        <strain evidence="2">JC2023a</strain>
    </source>
</reference>
<evidence type="ECO:0000256" key="1">
    <source>
        <dbReference type="SAM" id="MobiDB-lite"/>
    </source>
</evidence>
<accession>A0AAN8B4C2</accession>
<dbReference type="EMBL" id="JAULUE010002066">
    <property type="protein sequence ID" value="KAK5877908.1"/>
    <property type="molecule type" value="Genomic_DNA"/>
</dbReference>